<dbReference type="RefSeq" id="WP_006367740.1">
    <property type="nucleotide sequence ID" value="NZ_JAAXPC010000009.1"/>
</dbReference>
<proteinExistence type="predicted"/>
<reference evidence="1 2" key="1">
    <citation type="submission" date="2020-04" db="EMBL/GenBank/DDBJ databases">
        <title>MicrobeNet Type strains.</title>
        <authorList>
            <person name="Nicholson A.C."/>
        </authorList>
    </citation>
    <scope>NUCLEOTIDE SEQUENCE [LARGE SCALE GENOMIC DNA]</scope>
    <source>
        <strain evidence="1 2">ATCC BAA-14</strain>
    </source>
</reference>
<dbReference type="EMBL" id="JAAXPC010000009">
    <property type="protein sequence ID" value="NKY03090.1"/>
    <property type="molecule type" value="Genomic_DNA"/>
</dbReference>
<protein>
    <submittedName>
        <fullName evidence="1">Uncharacterized protein</fullName>
    </submittedName>
</protein>
<comment type="caution">
    <text evidence="1">The sequence shown here is derived from an EMBL/GenBank/DDBJ whole genome shotgun (WGS) entry which is preliminary data.</text>
</comment>
<name>A0A846WQN4_9ACTN</name>
<accession>A0A846WQN4</accession>
<evidence type="ECO:0000313" key="1">
    <source>
        <dbReference type="EMBL" id="NKY03090.1"/>
    </source>
</evidence>
<sequence>MNAEPTNAEPTEIDCMQRVGHPKGAGFPLRRLILLLALACALVGSAVVAGPARAADLDPYLDLPLTNRYADHYGGGVNRALPTDLGRLSELVTEARASGLDAHRYAALLFQYRLVQATTEAGIDLTGWDPAKGFAATRADMIKSYRYYENFQIAHRNLQWAGMAGLVGADFGGGIADVVLAGDIYAIRGLQPLAARIIETATSVAGPGLIGVFPKGLQTLAYHADKITPADLTWFAERVLVMQKAIFTDLMPQHVAFVRDGLRGIDEFRRAGIIDDAVATAWQGIASGDPDRVAAGNATLLHREQFDVVGWQFDDVRNYRKADGVGAALTYAMTLVGSPSVAGVPALRDFIPFVHTTRLANGTTLIITTPIANWDWSVFDQRWRYVTTELLPRYRDLVDHRFADLVATMRVPYDTQFESHRPIFNIYKILSDAAARTVVTVH</sequence>
<gene>
    <name evidence="1" type="ORF">HGA05_16090</name>
</gene>
<organism evidence="1 2">
    <name type="scientific">Gordonia polyisoprenivorans</name>
    <dbReference type="NCBI Taxonomy" id="84595"/>
    <lineage>
        <taxon>Bacteria</taxon>
        <taxon>Bacillati</taxon>
        <taxon>Actinomycetota</taxon>
        <taxon>Actinomycetes</taxon>
        <taxon>Mycobacteriales</taxon>
        <taxon>Gordoniaceae</taxon>
        <taxon>Gordonia</taxon>
    </lineage>
</organism>
<dbReference type="Proteomes" id="UP000563898">
    <property type="component" value="Unassembled WGS sequence"/>
</dbReference>
<evidence type="ECO:0000313" key="2">
    <source>
        <dbReference type="Proteomes" id="UP000563898"/>
    </source>
</evidence>
<dbReference type="AlphaFoldDB" id="A0A846WQN4"/>